<dbReference type="HOGENOM" id="CLU_169649_0_1_9"/>
<dbReference type="EMBL" id="CP009416">
    <property type="protein sequence ID" value="AJD91024.1"/>
    <property type="molecule type" value="Genomic_DNA"/>
</dbReference>
<reference evidence="2 3" key="1">
    <citation type="submission" date="2014-08" db="EMBL/GenBank/DDBJ databases">
        <title>Complete genome of a marine bacteria Jeotgalibacillus malaysiensis.</title>
        <authorList>
            <person name="Yaakop A.S."/>
            <person name="Chan K.-G."/>
            <person name="Goh K.M."/>
        </authorList>
    </citation>
    <scope>NUCLEOTIDE SEQUENCE [LARGE SCALE GENOMIC DNA]</scope>
    <source>
        <strain evidence="2 3">D5</strain>
    </source>
</reference>
<feature type="region of interest" description="Disordered" evidence="1">
    <location>
        <begin position="50"/>
        <end position="99"/>
    </location>
</feature>
<dbReference type="KEGG" id="jeo:JMA_17070"/>
<evidence type="ECO:0008006" key="4">
    <source>
        <dbReference type="Google" id="ProtNLM"/>
    </source>
</evidence>
<sequence>MSMKLVELQVAIPKTVDAGKLAEQHQQQNAINQSQMAALAEKERLKKLETVNRFGESEKTSNKRKNEHHAKAENKQSEKHNLPSGEAHPFKGRRVDYSG</sequence>
<dbReference type="STRING" id="1508404.JMA_17070"/>
<feature type="compositionally biased region" description="Basic and acidic residues" evidence="1">
    <location>
        <begin position="69"/>
        <end position="81"/>
    </location>
</feature>
<gene>
    <name evidence="2" type="ORF">JMA_17070</name>
</gene>
<protein>
    <recommendedName>
        <fullName evidence="4">RNA polymerase subunit sigma</fullName>
    </recommendedName>
</protein>
<organism evidence="2 3">
    <name type="scientific">Jeotgalibacillus malaysiensis</name>
    <dbReference type="NCBI Taxonomy" id="1508404"/>
    <lineage>
        <taxon>Bacteria</taxon>
        <taxon>Bacillati</taxon>
        <taxon>Bacillota</taxon>
        <taxon>Bacilli</taxon>
        <taxon>Bacillales</taxon>
        <taxon>Caryophanaceae</taxon>
        <taxon>Jeotgalibacillus</taxon>
    </lineage>
</organism>
<evidence type="ECO:0000313" key="3">
    <source>
        <dbReference type="Proteomes" id="UP000031449"/>
    </source>
</evidence>
<dbReference type="BioCyc" id="JESP1508404:G14D9-10962-MONOMER"/>
<dbReference type="Proteomes" id="UP000031449">
    <property type="component" value="Chromosome"/>
</dbReference>
<proteinExistence type="predicted"/>
<evidence type="ECO:0000313" key="2">
    <source>
        <dbReference type="EMBL" id="AJD91024.1"/>
    </source>
</evidence>
<accession>A0A0B5ASM7</accession>
<name>A0A0B5ASM7_9BACL</name>
<keyword evidence="3" id="KW-1185">Reference proteome</keyword>
<dbReference type="AlphaFoldDB" id="A0A0B5ASM7"/>
<evidence type="ECO:0000256" key="1">
    <source>
        <dbReference type="SAM" id="MobiDB-lite"/>
    </source>
</evidence>
<feature type="compositionally biased region" description="Basic and acidic residues" evidence="1">
    <location>
        <begin position="50"/>
        <end position="61"/>
    </location>
</feature>